<dbReference type="VEuPathDB" id="FungiDB:ATEG_04730"/>
<name>Q0CNK4_ASPTN</name>
<dbReference type="STRING" id="341663.Q0CNK4"/>
<sequence>MRTALAILSSTLSAALALANPLAARHGAPICPSGTAYSSMQCCAVNVADVVSLDCQPPGPLPSSAAEFKEICAKIGDKPQCCTLALAGQAIACQNPAGMDEDSGSSESESDSGSGGGGGDA</sequence>
<protein>
    <recommendedName>
        <fullName evidence="7">Hydrophobin</fullName>
    </recommendedName>
</protein>
<evidence type="ECO:0000313" key="5">
    <source>
        <dbReference type="EMBL" id="EAU35177.1"/>
    </source>
</evidence>
<dbReference type="AlphaFoldDB" id="Q0CNK4"/>
<reference evidence="6" key="1">
    <citation type="submission" date="2005-09" db="EMBL/GenBank/DDBJ databases">
        <title>Annotation of the Aspergillus terreus NIH2624 genome.</title>
        <authorList>
            <person name="Birren B.W."/>
            <person name="Lander E.S."/>
            <person name="Galagan J.E."/>
            <person name="Nusbaum C."/>
            <person name="Devon K."/>
            <person name="Henn M."/>
            <person name="Ma L.-J."/>
            <person name="Jaffe D.B."/>
            <person name="Butler J."/>
            <person name="Alvarez P."/>
            <person name="Gnerre S."/>
            <person name="Grabherr M."/>
            <person name="Kleber M."/>
            <person name="Mauceli E.W."/>
            <person name="Brockman W."/>
            <person name="Rounsley S."/>
            <person name="Young S.K."/>
            <person name="LaButti K."/>
            <person name="Pushparaj V."/>
            <person name="DeCaprio D."/>
            <person name="Crawford M."/>
            <person name="Koehrsen M."/>
            <person name="Engels R."/>
            <person name="Montgomery P."/>
            <person name="Pearson M."/>
            <person name="Howarth C."/>
            <person name="Larson L."/>
            <person name="Luoma S."/>
            <person name="White J."/>
            <person name="Alvarado L."/>
            <person name="Kodira C.D."/>
            <person name="Zeng Q."/>
            <person name="Oleary S."/>
            <person name="Yandava C."/>
            <person name="Denning D.W."/>
            <person name="Nierman W.C."/>
            <person name="Milne T."/>
            <person name="Madden K."/>
        </authorList>
    </citation>
    <scope>NUCLEOTIDE SEQUENCE [LARGE SCALE GENOMIC DNA]</scope>
    <source>
        <strain evidence="6">NIH 2624 / FGSC A1156</strain>
    </source>
</reference>
<dbReference type="GeneID" id="4320520"/>
<evidence type="ECO:0000256" key="2">
    <source>
        <dbReference type="ARBA" id="ARBA00023157"/>
    </source>
</evidence>
<feature type="region of interest" description="Disordered" evidence="3">
    <location>
        <begin position="97"/>
        <end position="121"/>
    </location>
</feature>
<evidence type="ECO:0000256" key="3">
    <source>
        <dbReference type="SAM" id="MobiDB-lite"/>
    </source>
</evidence>
<dbReference type="Gene3D" id="3.20.120.10">
    <property type="entry name" value="Hydrophobin"/>
    <property type="match status" value="1"/>
</dbReference>
<dbReference type="SUPFAM" id="SSF101751">
    <property type="entry name" value="Hydrophobin II, HfbII"/>
    <property type="match status" value="1"/>
</dbReference>
<dbReference type="OrthoDB" id="4500971at2759"/>
<keyword evidence="2" id="KW-1015">Disulfide bond</keyword>
<dbReference type="InterPro" id="IPR036686">
    <property type="entry name" value="Class_II_Hydrophobin_sf"/>
</dbReference>
<dbReference type="eggNOG" id="ENOG502SZY0">
    <property type="taxonomic scope" value="Eukaryota"/>
</dbReference>
<feature type="signal peptide" evidence="4">
    <location>
        <begin position="1"/>
        <end position="19"/>
    </location>
</feature>
<evidence type="ECO:0000256" key="1">
    <source>
        <dbReference type="ARBA" id="ARBA00009576"/>
    </source>
</evidence>
<dbReference type="GO" id="GO:0005576">
    <property type="term" value="C:extracellular region"/>
    <property type="evidence" value="ECO:0007669"/>
    <property type="project" value="InterPro"/>
</dbReference>
<dbReference type="CDD" id="cd23508">
    <property type="entry name" value="hydrophobin_II"/>
    <property type="match status" value="1"/>
</dbReference>
<dbReference type="EMBL" id="CH476599">
    <property type="protein sequence ID" value="EAU35177.1"/>
    <property type="molecule type" value="Genomic_DNA"/>
</dbReference>
<dbReference type="Pfam" id="PF06766">
    <property type="entry name" value="Hydrophobin_2"/>
    <property type="match status" value="1"/>
</dbReference>
<evidence type="ECO:0008006" key="7">
    <source>
        <dbReference type="Google" id="ProtNLM"/>
    </source>
</evidence>
<keyword evidence="4" id="KW-0732">Signal</keyword>
<accession>Q0CNK4</accession>
<proteinExistence type="inferred from homology"/>
<gene>
    <name evidence="5" type="ORF">ATEG_04730</name>
</gene>
<dbReference type="SMR" id="Q0CNK4"/>
<dbReference type="PANTHER" id="PTHR42341:SF1">
    <property type="entry name" value="HYDROPHOBIN"/>
    <property type="match status" value="1"/>
</dbReference>
<dbReference type="InterPro" id="IPR010636">
    <property type="entry name" value="Class_II_hydrophobin"/>
</dbReference>
<dbReference type="PANTHER" id="PTHR42341">
    <property type="entry name" value="HYDROPHOBIN"/>
    <property type="match status" value="1"/>
</dbReference>
<dbReference type="RefSeq" id="XP_001213908.1">
    <property type="nucleotide sequence ID" value="XM_001213908.1"/>
</dbReference>
<organism evidence="5 6">
    <name type="scientific">Aspergillus terreus (strain NIH 2624 / FGSC A1156)</name>
    <dbReference type="NCBI Taxonomy" id="341663"/>
    <lineage>
        <taxon>Eukaryota</taxon>
        <taxon>Fungi</taxon>
        <taxon>Dikarya</taxon>
        <taxon>Ascomycota</taxon>
        <taxon>Pezizomycotina</taxon>
        <taxon>Eurotiomycetes</taxon>
        <taxon>Eurotiomycetidae</taxon>
        <taxon>Eurotiales</taxon>
        <taxon>Aspergillaceae</taxon>
        <taxon>Aspergillus</taxon>
        <taxon>Aspergillus subgen. Circumdati</taxon>
    </lineage>
</organism>
<feature type="compositionally biased region" description="Acidic residues" evidence="3">
    <location>
        <begin position="99"/>
        <end position="110"/>
    </location>
</feature>
<comment type="similarity">
    <text evidence="1">Belongs to the cerato-ulmin hydrophobin family.</text>
</comment>
<evidence type="ECO:0000256" key="4">
    <source>
        <dbReference type="SAM" id="SignalP"/>
    </source>
</evidence>
<dbReference type="OMA" id="ANHFREV"/>
<dbReference type="HOGENOM" id="CLU_141181_2_2_1"/>
<dbReference type="Proteomes" id="UP000007963">
    <property type="component" value="Unassembled WGS sequence"/>
</dbReference>
<evidence type="ECO:0000313" key="6">
    <source>
        <dbReference type="Proteomes" id="UP000007963"/>
    </source>
</evidence>
<feature type="chain" id="PRO_5004170467" description="Hydrophobin" evidence="4">
    <location>
        <begin position="20"/>
        <end position="121"/>
    </location>
</feature>